<dbReference type="GO" id="GO:0004534">
    <property type="term" value="F:5'-3' RNA exonuclease activity"/>
    <property type="evidence" value="ECO:0007669"/>
    <property type="project" value="TreeGrafter"/>
</dbReference>
<evidence type="ECO:0000313" key="2">
    <source>
        <dbReference type="EMBL" id="MBU3849967.1"/>
    </source>
</evidence>
<evidence type="ECO:0000259" key="1">
    <source>
        <dbReference type="SMART" id="SM00481"/>
    </source>
</evidence>
<reference evidence="2" key="1">
    <citation type="journal article" date="2021" name="PeerJ">
        <title>Extensive microbial diversity within the chicken gut microbiome revealed by metagenomics and culture.</title>
        <authorList>
            <person name="Gilroy R."/>
            <person name="Ravi A."/>
            <person name="Getino M."/>
            <person name="Pursley I."/>
            <person name="Horton D.L."/>
            <person name="Alikhan N.F."/>
            <person name="Baker D."/>
            <person name="Gharbi K."/>
            <person name="Hall N."/>
            <person name="Watson M."/>
            <person name="Adriaenssens E.M."/>
            <person name="Foster-Nyarko E."/>
            <person name="Jarju S."/>
            <person name="Secka A."/>
            <person name="Antonio M."/>
            <person name="Oren A."/>
            <person name="Chaudhuri R.R."/>
            <person name="La Ragione R."/>
            <person name="Hildebrand F."/>
            <person name="Pallen M.J."/>
        </authorList>
    </citation>
    <scope>NUCLEOTIDE SEQUENCE</scope>
    <source>
        <strain evidence="2">Gambia15-2214</strain>
    </source>
</reference>
<sequence length="284" mass="31841">MIDLHTHSKASDGHLSPKELVSYAAEKNISVLALTDHDTTDGLWEAQEAAKDIQFVPGIELNIDWPTGEFHLLGLGLNSTAPSLKKIITDLKEQRQERNKSIITKMQAEGFDISQEAVMQRFPHATLGRPHIAAYLVEKKYCKTLQQAFDKYLGKGRPFYVHRAGADLSQSIEAIKESGGVPVLAHPLSLYVSWGKMYPLLEELKNQGIEGLEAYHPGARISEGQRLEEMGHRLGFFITGGSDFHGEAVRKDRKMGYGTRGLKLEDRLWTEELLPHINLTPYEP</sequence>
<dbReference type="Proteomes" id="UP000823914">
    <property type="component" value="Unassembled WGS sequence"/>
</dbReference>
<dbReference type="AlphaFoldDB" id="A0A9E2L1Z0"/>
<dbReference type="EMBL" id="JAHLFV010000126">
    <property type="protein sequence ID" value="MBU3849967.1"/>
    <property type="molecule type" value="Genomic_DNA"/>
</dbReference>
<proteinExistence type="predicted"/>
<dbReference type="SMART" id="SM00481">
    <property type="entry name" value="POLIIIAc"/>
    <property type="match status" value="1"/>
</dbReference>
<dbReference type="CDD" id="cd07438">
    <property type="entry name" value="PHP_HisPPase_AMP"/>
    <property type="match status" value="1"/>
</dbReference>
<evidence type="ECO:0000313" key="3">
    <source>
        <dbReference type="Proteomes" id="UP000823914"/>
    </source>
</evidence>
<reference evidence="2" key="2">
    <citation type="submission" date="2021-04" db="EMBL/GenBank/DDBJ databases">
        <authorList>
            <person name="Gilroy R."/>
        </authorList>
    </citation>
    <scope>NUCLEOTIDE SEQUENCE</scope>
    <source>
        <strain evidence="2">Gambia15-2214</strain>
    </source>
</reference>
<comment type="caution">
    <text evidence="2">The sequence shown here is derived from an EMBL/GenBank/DDBJ whole genome shotgun (WGS) entry which is preliminary data.</text>
</comment>
<name>A0A9E2L1Z0_9SPIR</name>
<dbReference type="Pfam" id="PF02811">
    <property type="entry name" value="PHP"/>
    <property type="match status" value="1"/>
</dbReference>
<accession>A0A9E2L1Z0</accession>
<dbReference type="Gene3D" id="1.10.150.650">
    <property type="match status" value="1"/>
</dbReference>
<dbReference type="GO" id="GO:0035312">
    <property type="term" value="F:5'-3' DNA exonuclease activity"/>
    <property type="evidence" value="ECO:0007669"/>
    <property type="project" value="TreeGrafter"/>
</dbReference>
<dbReference type="InterPro" id="IPR052018">
    <property type="entry name" value="PHP_domain"/>
</dbReference>
<dbReference type="InterPro" id="IPR003141">
    <property type="entry name" value="Pol/His_phosphatase_N"/>
</dbReference>
<dbReference type="InterPro" id="IPR016195">
    <property type="entry name" value="Pol/histidinol_Pase-like"/>
</dbReference>
<gene>
    <name evidence="2" type="ORF">IAA16_05330</name>
</gene>
<dbReference type="InterPro" id="IPR004013">
    <property type="entry name" value="PHP_dom"/>
</dbReference>
<dbReference type="PANTHER" id="PTHR42924:SF3">
    <property type="entry name" value="POLYMERASE_HISTIDINOL PHOSPHATASE N-TERMINAL DOMAIN-CONTAINING PROTEIN"/>
    <property type="match status" value="1"/>
</dbReference>
<organism evidence="2 3">
    <name type="scientific">Candidatus Treponema excrementipullorum</name>
    <dbReference type="NCBI Taxonomy" id="2838768"/>
    <lineage>
        <taxon>Bacteria</taxon>
        <taxon>Pseudomonadati</taxon>
        <taxon>Spirochaetota</taxon>
        <taxon>Spirochaetia</taxon>
        <taxon>Spirochaetales</taxon>
        <taxon>Treponemataceae</taxon>
        <taxon>Treponema</taxon>
    </lineage>
</organism>
<feature type="domain" description="Polymerase/histidinol phosphatase N-terminal" evidence="1">
    <location>
        <begin position="2"/>
        <end position="65"/>
    </location>
</feature>
<dbReference type="PANTHER" id="PTHR42924">
    <property type="entry name" value="EXONUCLEASE"/>
    <property type="match status" value="1"/>
</dbReference>
<dbReference type="SUPFAM" id="SSF89550">
    <property type="entry name" value="PHP domain-like"/>
    <property type="match status" value="1"/>
</dbReference>
<protein>
    <submittedName>
        <fullName evidence="2">PHP domain-containing protein</fullName>
    </submittedName>
</protein>
<dbReference type="Gene3D" id="3.20.20.140">
    <property type="entry name" value="Metal-dependent hydrolases"/>
    <property type="match status" value="1"/>
</dbReference>